<dbReference type="InterPro" id="IPR010785">
    <property type="entry name" value="AcMNPV_AC18"/>
</dbReference>
<proteinExistence type="predicted"/>
<name>A0AAX3AUN7_9ABAC</name>
<evidence type="ECO:0000313" key="1">
    <source>
        <dbReference type="EMBL" id="UOQ18925.1"/>
    </source>
</evidence>
<accession>A0AAX3AUN7</accession>
<dbReference type="KEGG" id="vg:80544320"/>
<sequence length="380" mass="43760">MYKNIQLNLNHLFLKKTINDRLRSHVFEALPKYFRRECLKSLSSRWLVTGRAAEAAHGASRVVVDEITAESLDDDDFADPDACGELTRRRLERLVRRSARAANEILAAPAIAHIMRNAADGCDVLHLQVGMVAFRPDDMVFELDERAPLTRVCFRVEKDRYLLRFALNVRMTAREESSAIRRLDGRGDAKPVYYWELCFMTVAINDRRAGLPCQTTQRRLFGVDVRVKTLEFVAYDKLESLLFNCMRRAVCDLDGPEFCEAIALRANALISKCSQLAKRTARLPPPPPPEIFYSIKDVKGMLYRHGRDALPAIFWLVKNNRFRDPLRNIVGREIDFLKSVHYDCETENSPYSKAFALFFNLLLWQSPFLPPPNEMDEKID</sequence>
<keyword evidence="2" id="KW-1185">Reference proteome</keyword>
<dbReference type="GeneID" id="80544320"/>
<evidence type="ECO:0000313" key="2">
    <source>
        <dbReference type="Proteomes" id="UP001157381"/>
    </source>
</evidence>
<dbReference type="EMBL" id="MZ766431">
    <property type="protein sequence ID" value="UOQ18925.1"/>
    <property type="molecule type" value="Genomic_DNA"/>
</dbReference>
<dbReference type="Pfam" id="PF07134">
    <property type="entry name" value="AcMNPV_Orf18"/>
    <property type="match status" value="1"/>
</dbReference>
<dbReference type="Proteomes" id="UP001157381">
    <property type="component" value="Segment"/>
</dbReference>
<dbReference type="RefSeq" id="YP_010805426.1">
    <property type="nucleotide sequence ID" value="NC_077147.1"/>
</dbReference>
<protein>
    <submittedName>
        <fullName evidence="1">Uncharacterized protein</fullName>
    </submittedName>
</protein>
<organism evidence="1 2">
    <name type="scientific">Olene mendosa nucleopolyhedrovirus</name>
    <dbReference type="NCBI Taxonomy" id="2933796"/>
    <lineage>
        <taxon>Viruses</taxon>
        <taxon>Viruses incertae sedis</taxon>
        <taxon>Naldaviricetes</taxon>
        <taxon>Lefavirales</taxon>
        <taxon>Baculoviridae</taxon>
        <taxon>Alphabaculovirus</taxon>
        <taxon>Alphabaculovirus olmendosae</taxon>
    </lineage>
</organism>
<reference evidence="1 2" key="1">
    <citation type="journal article" date="2022" name="Virus Genes">
        <title>The complete genome sequence of an alphabaculovirus from the brown tussock moth, Olene mendosa Hubner, expands our knowledge of lymantriine baculovirus diversity and evolution.</title>
        <authorList>
            <person name="Harrison R.L."/>
            <person name="Rowley D.L."/>
        </authorList>
    </citation>
    <scope>NUCLEOTIDE SEQUENCE [LARGE SCALE GENOMIC DNA]</scope>
    <source>
        <strain evidence="1">435</strain>
    </source>
</reference>